<dbReference type="Gene3D" id="2.60.220.10">
    <property type="entry name" value="Polysaccharide lyase family 8-like, C-terminal"/>
    <property type="match status" value="1"/>
</dbReference>
<dbReference type="EMBL" id="JAOTIF010000052">
    <property type="protein sequence ID" value="MCU7552868.1"/>
    <property type="molecule type" value="Genomic_DNA"/>
</dbReference>
<feature type="chain" id="PRO_5040758930" evidence="7">
    <location>
        <begin position="21"/>
        <end position="1672"/>
    </location>
</feature>
<dbReference type="InterPro" id="IPR039174">
    <property type="entry name" value="Chondroitin_ABC_lyase"/>
</dbReference>
<dbReference type="InterPro" id="IPR011071">
    <property type="entry name" value="Lyase_8-like_C"/>
</dbReference>
<comment type="cofactor">
    <cofactor evidence="1">
        <name>Ca(2+)</name>
        <dbReference type="ChEBI" id="CHEBI:29108"/>
    </cofactor>
</comment>
<comment type="subunit">
    <text evidence="3">Monomer.</text>
</comment>
<dbReference type="SUPFAM" id="SSF74650">
    <property type="entry name" value="Galactose mutarotase-like"/>
    <property type="match status" value="1"/>
</dbReference>
<dbReference type="NCBIfam" id="TIGR04183">
    <property type="entry name" value="Por_Secre_tail"/>
    <property type="match status" value="1"/>
</dbReference>
<keyword evidence="7" id="KW-0732">Signal</keyword>
<dbReference type="InterPro" id="IPR015177">
    <property type="entry name" value="Lyase_catalyt"/>
</dbReference>
<dbReference type="PANTHER" id="PTHR37322">
    <property type="match status" value="1"/>
</dbReference>
<dbReference type="Proteomes" id="UP001155483">
    <property type="component" value="Unassembled WGS sequence"/>
</dbReference>
<reference evidence="9" key="1">
    <citation type="submission" date="2022-09" db="EMBL/GenBank/DDBJ databases">
        <authorList>
            <person name="Yuan C."/>
            <person name="Ke Z."/>
        </authorList>
    </citation>
    <scope>NUCLEOTIDE SEQUENCE</scope>
    <source>
        <strain evidence="9">LB-8</strain>
    </source>
</reference>
<dbReference type="PANTHER" id="PTHR37322:SF3">
    <property type="entry name" value="CHONDROITIN SULFATE ABC EXOLYASE"/>
    <property type="match status" value="1"/>
</dbReference>
<dbReference type="GO" id="GO:0030246">
    <property type="term" value="F:carbohydrate binding"/>
    <property type="evidence" value="ECO:0007669"/>
    <property type="project" value="InterPro"/>
</dbReference>
<evidence type="ECO:0000259" key="8">
    <source>
        <dbReference type="PROSITE" id="PS50825"/>
    </source>
</evidence>
<dbReference type="GO" id="GO:0016837">
    <property type="term" value="F:carbon-oxygen lyase activity, acting on polysaccharides"/>
    <property type="evidence" value="ECO:0007669"/>
    <property type="project" value="UniProtKB-ARBA"/>
</dbReference>
<name>A0A9X2XQ35_9BACT</name>
<dbReference type="RefSeq" id="WP_279300303.1">
    <property type="nucleotide sequence ID" value="NZ_JAOTIF010000052.1"/>
</dbReference>
<dbReference type="InterPro" id="IPR008964">
    <property type="entry name" value="Invasin/intimin_cell_adhesion"/>
</dbReference>
<evidence type="ECO:0000256" key="6">
    <source>
        <dbReference type="ARBA" id="ARBA00023239"/>
    </source>
</evidence>
<evidence type="ECO:0000256" key="5">
    <source>
        <dbReference type="ARBA" id="ARBA00022837"/>
    </source>
</evidence>
<dbReference type="Gene3D" id="2.70.98.10">
    <property type="match status" value="1"/>
</dbReference>
<dbReference type="SUPFAM" id="SSF48230">
    <property type="entry name" value="Chondroitin AC/alginate lyase"/>
    <property type="match status" value="1"/>
</dbReference>
<keyword evidence="10" id="KW-1185">Reference proteome</keyword>
<evidence type="ECO:0000256" key="7">
    <source>
        <dbReference type="SAM" id="SignalP"/>
    </source>
</evidence>
<feature type="signal peptide" evidence="7">
    <location>
        <begin position="1"/>
        <end position="20"/>
    </location>
</feature>
<dbReference type="Pfam" id="PF02494">
    <property type="entry name" value="HYR"/>
    <property type="match status" value="1"/>
</dbReference>
<comment type="similarity">
    <text evidence="2">Belongs to the polysaccharide lyase 8 family.</text>
</comment>
<dbReference type="InterPro" id="IPR014718">
    <property type="entry name" value="GH-type_carb-bd"/>
</dbReference>
<dbReference type="InterPro" id="IPR003410">
    <property type="entry name" value="HYR_dom"/>
</dbReference>
<evidence type="ECO:0000256" key="1">
    <source>
        <dbReference type="ARBA" id="ARBA00001913"/>
    </source>
</evidence>
<dbReference type="Gene3D" id="2.60.40.1080">
    <property type="match status" value="1"/>
</dbReference>
<evidence type="ECO:0000313" key="10">
    <source>
        <dbReference type="Proteomes" id="UP001155483"/>
    </source>
</evidence>
<dbReference type="SUPFAM" id="SSF49863">
    <property type="entry name" value="Hyaluronate lyase-like, C-terminal domain"/>
    <property type="match status" value="1"/>
</dbReference>
<feature type="domain" description="HYR" evidence="8">
    <location>
        <begin position="1282"/>
        <end position="1362"/>
    </location>
</feature>
<dbReference type="InterPro" id="IPR026444">
    <property type="entry name" value="Secre_tail"/>
</dbReference>
<evidence type="ECO:0000256" key="2">
    <source>
        <dbReference type="ARBA" id="ARBA00006699"/>
    </source>
</evidence>
<reference evidence="9" key="2">
    <citation type="submission" date="2023-04" db="EMBL/GenBank/DDBJ databases">
        <title>Paracnuella aquatica gen. nov., sp. nov., a member of the family Chitinophagaceae isolated from a hot spring.</title>
        <authorList>
            <person name="Wang C."/>
        </authorList>
    </citation>
    <scope>NUCLEOTIDE SEQUENCE</scope>
    <source>
        <strain evidence="9">LB-8</strain>
    </source>
</reference>
<dbReference type="GO" id="GO:0005975">
    <property type="term" value="P:carbohydrate metabolic process"/>
    <property type="evidence" value="ECO:0007669"/>
    <property type="project" value="InterPro"/>
</dbReference>
<sequence length="1672" mass="177576">MKRSLLFLLNLLLVSLAANATDYYTASATATLAGNTGVVNANWTTNPDGTTGLTSVAIAATDNLIILNGGVASITNSGTMTIAALNINAGGTIIHNNNAWASSFTITGLLTWNGTIKTLQAASGGSNFFSANGNVTGTTAIHDVNSVRGVYLGGTGKTLSLTQLSTGVTSANSISIGLLLGSSHSLAGNCKFYSPLIYNATTVTLDLNGYNLQASTIKQGNTSTRLIKGNANSKLTISGTSATLPNSAATVITFDPAAAVLNELNVNSEYLSTAVGPVTINGNLTVNSLNFGTASGDKATRNLQVNGNFTLANNGSMRVQAGGPTAVTTYDQLNATGNISIGTSTTLTVDIINAYSPTDQPFLTFAQSTSPGTVSGTFGTIKNTTGYTSDVTYTGNAVKYQILTSPPPAPPPPPCPISLVPDLPLVPSNPTVEAEINTAVQRFSDSYLGTTEPTAAALASAVASYNALNITVSGYTISAQTAVTSYGQTAFLKTFAQYIKFHPEDNDIFTKALNTVWLVSDRMCKGLFAADYNQYSYRDFGRAAILIPRIKDNPHVKGLFENLLYQQNNFRYFWEPNYNGGINDDHMGNSGNVTMAYVKWIDSADERFRYMTAFKRFMENFTSYTAGAAYSGIKPDGSGFHHNASYPSYMYNLNGAADIVSYLRGTSFEVSSAGYLRLRDAIMAQLMFTNDNTTRFLTMTGRKPEEIATTISKFNFRAMAVAGGSILGTGTSDPVMATFYNRVWGGYGPFGNSTVAPFNSGYFQFNHSMAGIYRKDGWLAVCKGFNNNMFGAEIFEDANRYGRYQSYGAVNIIYPGDALTGNGYDVTTWDWNFTPGATVIRLPWDKLRAEKERIDELQQKRFVGSLSFVNKNSSFLKAIHGTYGMFAMDFQEKTDQGWGTVYSSENHNPTFVFKKSVFTFDNMLICLGSGIGNNDAANTTLTTLFQRKTATGKDVVNVDGNLLQAGSYDNNYSGSGNHWLVDNYGTGFYVFSGSGDIKLTRADQQVPLHSQVSPTNISSNPIGNYAIGYIDHGLAPTDKGYEYVCMPKAAAADMTNLDNLVAAGNKPYTVHRKDSIAHIVEYKPANGNAIFGYSFFNPLSGIDNNGQLTGADYPCLVMSRYNSTQKNLQLAVTNPDLGFTWRSNAPSVTRQINVTIKGTNWEITQANAAAAITGTANGETTIQFTTVDGLPVEIVLSRVLTPQTISFEAIPTKTTTDSAFALTATASSGLPVSYTSSNTAVATISGNTVTIVGKGTSTITASQLGDDIYGAATTIEQILTVIDVELPVLAAPANVEVTTDAGAAIASNVALGTATATDNDGVQSITNNAPAVFPVGITKVIWTAVDNSGNVATAIQLVTVTDNEVPVVTAPANQSFCYAASNNYQVPAAATADNCGLATIIYAITGATERTGTSVDASGQFNTGLSTITWTVTDIHGNQTIKTCTVNINEPLNASIPAVYAMNPAVDAKNTLYIGYGPSSLAIGIVPVGGAMPYTYLWNTGYTSESISISAAGTYAVTVTDARGCSSTASTMISTLDVTCGKNSDKVMICHNEKTICIASADVQDHLNHGDKLGSCNSTVFIALNSDRSAEEFTAHKVVLYPNPVNDILTISLSKLETGAIIQLYNANGVLLVSQRLTKMTQTVSMKGLVPGIYYVQVKNGNEITSEKVLKQ</sequence>
<dbReference type="GO" id="GO:0005576">
    <property type="term" value="C:extracellular region"/>
    <property type="evidence" value="ECO:0007669"/>
    <property type="project" value="InterPro"/>
</dbReference>
<protein>
    <submittedName>
        <fullName evidence="9">Chondroitinase family polysaccharide lyase</fullName>
    </submittedName>
</protein>
<evidence type="ECO:0000256" key="4">
    <source>
        <dbReference type="ARBA" id="ARBA00022737"/>
    </source>
</evidence>
<dbReference type="PROSITE" id="PS50825">
    <property type="entry name" value="HYR"/>
    <property type="match status" value="1"/>
</dbReference>
<accession>A0A9X2XQ35</accession>
<dbReference type="Gene3D" id="1.50.10.100">
    <property type="entry name" value="Chondroitin AC/alginate lyase"/>
    <property type="match status" value="1"/>
</dbReference>
<dbReference type="Gene3D" id="2.60.40.740">
    <property type="match status" value="1"/>
</dbReference>
<gene>
    <name evidence="9" type="ORF">OCK74_27360</name>
</gene>
<dbReference type="GO" id="GO:0006027">
    <property type="term" value="P:glycosaminoglycan catabolic process"/>
    <property type="evidence" value="ECO:0007669"/>
    <property type="project" value="InterPro"/>
</dbReference>
<comment type="caution">
    <text evidence="9">The sequence shown here is derived from an EMBL/GenBank/DDBJ whole genome shotgun (WGS) entry which is preliminary data.</text>
</comment>
<evidence type="ECO:0000313" key="9">
    <source>
        <dbReference type="EMBL" id="MCU7552868.1"/>
    </source>
</evidence>
<evidence type="ECO:0000256" key="3">
    <source>
        <dbReference type="ARBA" id="ARBA00011245"/>
    </source>
</evidence>
<dbReference type="Pfam" id="PF09093">
    <property type="entry name" value="Lyase_catalyt"/>
    <property type="match status" value="1"/>
</dbReference>
<keyword evidence="6 9" id="KW-0456">Lyase</keyword>
<dbReference type="InterPro" id="IPR003159">
    <property type="entry name" value="Lyase_8_central_dom"/>
</dbReference>
<proteinExistence type="inferred from homology"/>
<keyword evidence="4" id="KW-0677">Repeat</keyword>
<organism evidence="9 10">
    <name type="scientific">Paraflavisolibacter caeni</name>
    <dbReference type="NCBI Taxonomy" id="2982496"/>
    <lineage>
        <taxon>Bacteria</taxon>
        <taxon>Pseudomonadati</taxon>
        <taxon>Bacteroidota</taxon>
        <taxon>Chitinophagia</taxon>
        <taxon>Chitinophagales</taxon>
        <taxon>Chitinophagaceae</taxon>
        <taxon>Paraflavisolibacter</taxon>
    </lineage>
</organism>
<keyword evidence="5" id="KW-0106">Calcium</keyword>
<dbReference type="SUPFAM" id="SSF49373">
    <property type="entry name" value="Invasin/intimin cell-adhesion fragments"/>
    <property type="match status" value="1"/>
</dbReference>
<dbReference type="Pfam" id="PF02278">
    <property type="entry name" value="Lyase_8"/>
    <property type="match status" value="1"/>
</dbReference>
<dbReference type="Pfam" id="PF18962">
    <property type="entry name" value="Por_Secre_tail"/>
    <property type="match status" value="1"/>
</dbReference>
<dbReference type="InterPro" id="IPR008929">
    <property type="entry name" value="Chondroitin_lyas"/>
</dbReference>
<dbReference type="InterPro" id="IPR011013">
    <property type="entry name" value="Gal_mutarotase_sf_dom"/>
</dbReference>